<feature type="active site" description="Proton acceptor" evidence="9">
    <location>
        <position position="222"/>
    </location>
</feature>
<gene>
    <name evidence="9" type="primary">dapF</name>
    <name evidence="11" type="ORF">KKC1_30670</name>
</gene>
<evidence type="ECO:0000256" key="7">
    <source>
        <dbReference type="ARBA" id="ARBA00023235"/>
    </source>
</evidence>
<feature type="binding site" evidence="9">
    <location>
        <begin position="73"/>
        <end position="74"/>
    </location>
    <ligand>
        <name>substrate</name>
    </ligand>
</feature>
<dbReference type="EMBL" id="BDGJ01000195">
    <property type="protein sequence ID" value="GAW93947.1"/>
    <property type="molecule type" value="Genomic_DNA"/>
</dbReference>
<evidence type="ECO:0000256" key="6">
    <source>
        <dbReference type="ARBA" id="ARBA00023154"/>
    </source>
</evidence>
<proteinExistence type="inferred from homology"/>
<comment type="subunit">
    <text evidence="9">Homodimer.</text>
</comment>
<dbReference type="Proteomes" id="UP000197032">
    <property type="component" value="Unassembled WGS sequence"/>
</dbReference>
<dbReference type="GO" id="GO:0008837">
    <property type="term" value="F:diaminopimelate epimerase activity"/>
    <property type="evidence" value="ECO:0007669"/>
    <property type="project" value="UniProtKB-UniRule"/>
</dbReference>
<organism evidence="11 12">
    <name type="scientific">Calderihabitans maritimus</name>
    <dbReference type="NCBI Taxonomy" id="1246530"/>
    <lineage>
        <taxon>Bacteria</taxon>
        <taxon>Bacillati</taxon>
        <taxon>Bacillota</taxon>
        <taxon>Clostridia</taxon>
        <taxon>Neomoorellales</taxon>
        <taxon>Calderihabitantaceae</taxon>
        <taxon>Calderihabitans</taxon>
    </lineage>
</organism>
<feature type="binding site" evidence="9">
    <location>
        <position position="11"/>
    </location>
    <ligand>
        <name>substrate</name>
    </ligand>
</feature>
<feature type="binding site" evidence="9">
    <location>
        <position position="63"/>
    </location>
    <ligand>
        <name>substrate</name>
    </ligand>
</feature>
<feature type="site" description="Could be important to modulate the pK values of the two catalytic cysteine residues" evidence="9">
    <location>
        <position position="213"/>
    </location>
</feature>
<dbReference type="RefSeq" id="WP_088554985.1">
    <property type="nucleotide sequence ID" value="NZ_BDGJ01000195.1"/>
</dbReference>
<evidence type="ECO:0000256" key="2">
    <source>
        <dbReference type="ARBA" id="ARBA00010219"/>
    </source>
</evidence>
<evidence type="ECO:0000313" key="11">
    <source>
        <dbReference type="EMBL" id="GAW93947.1"/>
    </source>
</evidence>
<comment type="caution">
    <text evidence="11">The sequence shown here is derived from an EMBL/GenBank/DDBJ whole genome shotgun (WGS) entry which is preliminary data.</text>
</comment>
<dbReference type="HAMAP" id="MF_00197">
    <property type="entry name" value="DAP_epimerase"/>
    <property type="match status" value="1"/>
</dbReference>
<dbReference type="UniPathway" id="UPA00034">
    <property type="reaction ID" value="UER00025"/>
</dbReference>
<keyword evidence="7 9" id="KW-0413">Isomerase</keyword>
<evidence type="ECO:0000256" key="5">
    <source>
        <dbReference type="ARBA" id="ARBA00022605"/>
    </source>
</evidence>
<feature type="active site" evidence="10">
    <location>
        <position position="72"/>
    </location>
</feature>
<comment type="caution">
    <text evidence="9">Lacks conserved residue(s) required for the propagation of feature annotation.</text>
</comment>
<evidence type="ECO:0000256" key="10">
    <source>
        <dbReference type="PROSITE-ProRule" id="PRU10125"/>
    </source>
</evidence>
<keyword evidence="4 9" id="KW-0963">Cytoplasm</keyword>
<feature type="binding site" evidence="9">
    <location>
        <begin position="223"/>
        <end position="224"/>
    </location>
    <ligand>
        <name>substrate</name>
    </ligand>
</feature>
<evidence type="ECO:0000256" key="9">
    <source>
        <dbReference type="HAMAP-Rule" id="MF_00197"/>
    </source>
</evidence>
<feature type="binding site" evidence="9">
    <location>
        <position position="195"/>
    </location>
    <ligand>
        <name>substrate</name>
    </ligand>
</feature>
<feature type="site" description="Could be important to modulate the pK values of the two catalytic cysteine residues" evidence="9">
    <location>
        <position position="164"/>
    </location>
</feature>
<dbReference type="InterPro" id="IPR001653">
    <property type="entry name" value="DAP_epimerase_DapF"/>
</dbReference>
<evidence type="ECO:0000256" key="3">
    <source>
        <dbReference type="ARBA" id="ARBA00013080"/>
    </source>
</evidence>
<dbReference type="Pfam" id="PF01678">
    <property type="entry name" value="DAP_epimerase"/>
    <property type="match status" value="2"/>
</dbReference>
<dbReference type="AlphaFoldDB" id="A0A1Z5HX59"/>
<dbReference type="GO" id="GO:0005829">
    <property type="term" value="C:cytosol"/>
    <property type="evidence" value="ECO:0007669"/>
    <property type="project" value="TreeGrafter"/>
</dbReference>
<comment type="function">
    <text evidence="9">Catalyzes the stereoinversion of LL-2,6-diaminopimelate (L,L-DAP) to meso-diaminopimelate (meso-DAP), a precursor of L-lysine and an essential component of the bacterial peptidoglycan.</text>
</comment>
<dbReference type="NCBIfam" id="TIGR00652">
    <property type="entry name" value="DapF"/>
    <property type="match status" value="1"/>
</dbReference>
<dbReference type="FunFam" id="3.10.310.10:FF:000001">
    <property type="entry name" value="Diaminopimelate epimerase"/>
    <property type="match status" value="1"/>
</dbReference>
<evidence type="ECO:0000256" key="1">
    <source>
        <dbReference type="ARBA" id="ARBA00005196"/>
    </source>
</evidence>
<dbReference type="PANTHER" id="PTHR31689:SF0">
    <property type="entry name" value="DIAMINOPIMELATE EPIMERASE"/>
    <property type="match status" value="1"/>
</dbReference>
<comment type="catalytic activity">
    <reaction evidence="8 9">
        <text>(2S,6S)-2,6-diaminopimelate = meso-2,6-diaminopimelate</text>
        <dbReference type="Rhea" id="RHEA:15393"/>
        <dbReference type="ChEBI" id="CHEBI:57609"/>
        <dbReference type="ChEBI" id="CHEBI:57791"/>
        <dbReference type="EC" id="5.1.1.7"/>
    </reaction>
</comment>
<dbReference type="FunFam" id="3.10.310.10:FF:000009">
    <property type="entry name" value="Diaminopimelate epimerase chloroplastic"/>
    <property type="match status" value="1"/>
</dbReference>
<dbReference type="PANTHER" id="PTHR31689">
    <property type="entry name" value="DIAMINOPIMELATE EPIMERASE, CHLOROPLASTIC"/>
    <property type="match status" value="1"/>
</dbReference>
<comment type="pathway">
    <text evidence="1 9">Amino-acid biosynthesis; L-lysine biosynthesis via DAP pathway; DL-2,6-diaminopimelate from LL-2,6-diaminopimelate: step 1/1.</text>
</comment>
<dbReference type="Gene3D" id="3.10.310.10">
    <property type="entry name" value="Diaminopimelate Epimerase, Chain A, domain 1"/>
    <property type="match status" value="2"/>
</dbReference>
<dbReference type="InterPro" id="IPR018510">
    <property type="entry name" value="DAP_epimerase_AS"/>
</dbReference>
<keyword evidence="6 9" id="KW-0457">Lysine biosynthesis</keyword>
<reference evidence="12" key="1">
    <citation type="journal article" date="2017" name="Appl. Environ. Microbiol.">
        <title>Genomic Analysis of Calderihabitans maritimus KKC1, a Thermophilic, Hydrogenogenic, Carboxydotrophic Bacterium Isolated from Marine Sediment.</title>
        <authorList>
            <person name="Omae K."/>
            <person name="Yoneda Y."/>
            <person name="Fukuyama Y."/>
            <person name="Yoshida T."/>
            <person name="Sako Y."/>
        </authorList>
    </citation>
    <scope>NUCLEOTIDE SEQUENCE [LARGE SCALE GENOMIC DNA]</scope>
    <source>
        <strain evidence="12">KKC1</strain>
    </source>
</reference>
<dbReference type="PROSITE" id="PS01326">
    <property type="entry name" value="DAP_EPIMERASE"/>
    <property type="match status" value="1"/>
</dbReference>
<dbReference type="EC" id="5.1.1.7" evidence="3 9"/>
<evidence type="ECO:0000256" key="4">
    <source>
        <dbReference type="ARBA" id="ARBA00022490"/>
    </source>
</evidence>
<sequence length="279" mass="31156">MRFVKMHGLGNDFVVVDGRKEQLPEDLSELSRRVCDRHFGVGADGLVFIMPSDKADVRMRIFNPDGSEAEMCGNAIRCVAKYLYEKNIIPKEKIEIETLAGVMVPEIIKKNGEITGVRVDMGEPVLEPRQIPMEDKGPGPVVGRILSVKGREFSITAVSMGNPHCVIFVPEVDKVPLKEWGPELETHPVFPRRTNVEFVEVLNRREVRMRVWERGAGETLACGTGACATVVASVLNDRTDREVTVHLQGGDLQIYWSPEDNRVYMTGPAVDVFEGRLLI</sequence>
<name>A0A1Z5HX59_9FIRM</name>
<protein>
    <recommendedName>
        <fullName evidence="3 9">Diaminopimelate epimerase</fullName>
        <shortName evidence="9">DAP epimerase</shortName>
        <ecNumber evidence="3 9">5.1.1.7</ecNumber>
    </recommendedName>
    <alternativeName>
        <fullName evidence="9">PLP-independent amino acid racemase</fullName>
    </alternativeName>
</protein>
<accession>A0A1Z5HX59</accession>
<evidence type="ECO:0000313" key="12">
    <source>
        <dbReference type="Proteomes" id="UP000197032"/>
    </source>
</evidence>
<feature type="active site" description="Proton donor" evidence="9">
    <location>
        <position position="72"/>
    </location>
</feature>
<comment type="similarity">
    <text evidence="2 9">Belongs to the diaminopimelate epimerase family.</text>
</comment>
<keyword evidence="5 9" id="KW-0028">Amino-acid biosynthesis</keyword>
<dbReference type="GO" id="GO:0009089">
    <property type="term" value="P:lysine biosynthetic process via diaminopimelate"/>
    <property type="evidence" value="ECO:0007669"/>
    <property type="project" value="UniProtKB-UniRule"/>
</dbReference>
<keyword evidence="12" id="KW-1185">Reference proteome</keyword>
<evidence type="ECO:0000256" key="8">
    <source>
        <dbReference type="ARBA" id="ARBA00051712"/>
    </source>
</evidence>
<dbReference type="SUPFAM" id="SSF54506">
    <property type="entry name" value="Diaminopimelate epimerase-like"/>
    <property type="match status" value="1"/>
</dbReference>
<feature type="binding site" evidence="9">
    <location>
        <position position="162"/>
    </location>
    <ligand>
        <name>substrate</name>
    </ligand>
</feature>
<comment type="subcellular location">
    <subcellularLocation>
        <location evidence="9">Cytoplasm</location>
    </subcellularLocation>
</comment>
<feature type="binding site" evidence="9">
    <location>
        <begin position="213"/>
        <end position="214"/>
    </location>
    <ligand>
        <name>substrate</name>
    </ligand>
</feature>
<dbReference type="OrthoDB" id="9805408at2"/>